<dbReference type="Proteomes" id="UP001497535">
    <property type="component" value="Unassembled WGS sequence"/>
</dbReference>
<comment type="caution">
    <text evidence="1">The sequence shown here is derived from an EMBL/GenBank/DDBJ whole genome shotgun (WGS) entry which is preliminary data.</text>
</comment>
<accession>A0ACB1A8L0</accession>
<organism evidence="1 2">
    <name type="scientific">Meloidogyne enterolobii</name>
    <name type="common">Root-knot nematode worm</name>
    <name type="synonym">Meloidogyne mayaguensis</name>
    <dbReference type="NCBI Taxonomy" id="390850"/>
    <lineage>
        <taxon>Eukaryota</taxon>
        <taxon>Metazoa</taxon>
        <taxon>Ecdysozoa</taxon>
        <taxon>Nematoda</taxon>
        <taxon>Chromadorea</taxon>
        <taxon>Rhabditida</taxon>
        <taxon>Tylenchina</taxon>
        <taxon>Tylenchomorpha</taxon>
        <taxon>Tylenchoidea</taxon>
        <taxon>Meloidogynidae</taxon>
        <taxon>Meloidogyninae</taxon>
        <taxon>Meloidogyne</taxon>
    </lineage>
</organism>
<evidence type="ECO:0000313" key="2">
    <source>
        <dbReference type="Proteomes" id="UP001497535"/>
    </source>
</evidence>
<proteinExistence type="predicted"/>
<evidence type="ECO:0000313" key="1">
    <source>
        <dbReference type="EMBL" id="CAK5087780.1"/>
    </source>
</evidence>
<sequence>MANSQRKPLKKYKDNKNNLTKWEQELDEKLKDRKGFWQHLEEIQRDHPRPSYSFDGNDFFLEQEEDKIKLSKDFEEKKKYMEFVFETYLRQEKEEGEGKEADKESDKNADDGWQKFPTLTGFGFFKWVYSLNWSGRKGVSRRVDFGGGGGANIGGGPKFWRLPWHSSRPCLYVFSVCFSVRVDMDSQSTAGLKAQIKNREKNIKKLTIFKINQ</sequence>
<dbReference type="EMBL" id="CAVMJV010000067">
    <property type="protein sequence ID" value="CAK5087780.1"/>
    <property type="molecule type" value="Genomic_DNA"/>
</dbReference>
<gene>
    <name evidence="1" type="ORF">MENTE1834_LOCUS35397</name>
</gene>
<keyword evidence="2" id="KW-1185">Reference proteome</keyword>
<name>A0ACB1A8L0_MELEN</name>
<protein>
    <submittedName>
        <fullName evidence="1">Uncharacterized protein</fullName>
    </submittedName>
</protein>
<reference evidence="1" key="1">
    <citation type="submission" date="2023-11" db="EMBL/GenBank/DDBJ databases">
        <authorList>
            <person name="Poullet M."/>
        </authorList>
    </citation>
    <scope>NUCLEOTIDE SEQUENCE</scope>
    <source>
        <strain evidence="1">E1834</strain>
    </source>
</reference>